<keyword evidence="1" id="KW-1133">Transmembrane helix</keyword>
<dbReference type="AlphaFoldDB" id="A0A090QUS6"/>
<evidence type="ECO:0000313" key="2">
    <source>
        <dbReference type="EMBL" id="GAL06661.1"/>
    </source>
</evidence>
<keyword evidence="1" id="KW-0812">Transmembrane</keyword>
<sequence>MTSLPSQNGAIVVFLVAMLVGMSLVNRYEQHVAVRQKTR</sequence>
<protein>
    <submittedName>
        <fullName evidence="2">Uncharacterized protein</fullName>
    </submittedName>
</protein>
<evidence type="ECO:0000313" key="3">
    <source>
        <dbReference type="Proteomes" id="UP000029227"/>
    </source>
</evidence>
<evidence type="ECO:0000256" key="1">
    <source>
        <dbReference type="SAM" id="Phobius"/>
    </source>
</evidence>
<dbReference type="STRING" id="754436.JCM19237_2758"/>
<proteinExistence type="predicted"/>
<feature type="transmembrane region" description="Helical" evidence="1">
    <location>
        <begin position="6"/>
        <end position="25"/>
    </location>
</feature>
<dbReference type="EMBL" id="BBMN01000012">
    <property type="protein sequence ID" value="GAL06661.1"/>
    <property type="molecule type" value="Genomic_DNA"/>
</dbReference>
<accession>A0A090QUS6</accession>
<keyword evidence="1" id="KW-0472">Membrane</keyword>
<dbReference type="Proteomes" id="UP000029227">
    <property type="component" value="Unassembled WGS sequence"/>
</dbReference>
<name>A0A090QUS6_9GAMM</name>
<reference evidence="2 3" key="1">
    <citation type="journal article" date="2014" name="Genome Announc.">
        <title>Draft Genome Sequences of Two Vibrionaceae Species, Vibrio ponticus C121 and Photobacterium aphoticum C119, Isolated as Coral Reef Microbiota.</title>
        <authorList>
            <person name="Al-saari N."/>
            <person name="Meirelles P.M."/>
            <person name="Mino S."/>
            <person name="Suda W."/>
            <person name="Oshima K."/>
            <person name="Hattori M."/>
            <person name="Ohkuma M."/>
            <person name="Thompson F.L."/>
            <person name="Gomez-Gil B."/>
            <person name="Sawabe T."/>
            <person name="Sawabe T."/>
        </authorList>
    </citation>
    <scope>NUCLEOTIDE SEQUENCE [LARGE SCALE GENOMIC DNA]</scope>
    <source>
        <strain evidence="2 3">JCM 19237</strain>
    </source>
</reference>
<organism evidence="2 3">
    <name type="scientific">Photobacterium aphoticum</name>
    <dbReference type="NCBI Taxonomy" id="754436"/>
    <lineage>
        <taxon>Bacteria</taxon>
        <taxon>Pseudomonadati</taxon>
        <taxon>Pseudomonadota</taxon>
        <taxon>Gammaproteobacteria</taxon>
        <taxon>Vibrionales</taxon>
        <taxon>Vibrionaceae</taxon>
        <taxon>Photobacterium</taxon>
    </lineage>
</organism>
<comment type="caution">
    <text evidence="2">The sequence shown here is derived from an EMBL/GenBank/DDBJ whole genome shotgun (WGS) entry which is preliminary data.</text>
</comment>
<gene>
    <name evidence="2" type="ORF">JCM19237_2758</name>
</gene>